<feature type="compositionally biased region" description="Polar residues" evidence="1">
    <location>
        <begin position="245"/>
        <end position="255"/>
    </location>
</feature>
<feature type="compositionally biased region" description="Low complexity" evidence="1">
    <location>
        <begin position="44"/>
        <end position="62"/>
    </location>
</feature>
<organism evidence="2 3">
    <name type="scientific">Megaselia scalaris</name>
    <name type="common">Humpbacked fly</name>
    <name type="synonym">Phora scalaris</name>
    <dbReference type="NCBI Taxonomy" id="36166"/>
    <lineage>
        <taxon>Eukaryota</taxon>
        <taxon>Metazoa</taxon>
        <taxon>Ecdysozoa</taxon>
        <taxon>Arthropoda</taxon>
        <taxon>Hexapoda</taxon>
        <taxon>Insecta</taxon>
        <taxon>Pterygota</taxon>
        <taxon>Neoptera</taxon>
        <taxon>Endopterygota</taxon>
        <taxon>Diptera</taxon>
        <taxon>Brachycera</taxon>
        <taxon>Muscomorpha</taxon>
        <taxon>Platypezoidea</taxon>
        <taxon>Phoridae</taxon>
        <taxon>Megaseliini</taxon>
        <taxon>Megaselia</taxon>
    </lineage>
</organism>
<dbReference type="EMBL" id="CAQQ02393982">
    <property type="status" value="NOT_ANNOTATED_CDS"/>
    <property type="molecule type" value="Genomic_DNA"/>
</dbReference>
<dbReference type="AlphaFoldDB" id="T1GEK8"/>
<evidence type="ECO:0000313" key="3">
    <source>
        <dbReference type="Proteomes" id="UP000015102"/>
    </source>
</evidence>
<dbReference type="EnsemblMetazoa" id="MESCA001774-RA">
    <property type="protein sequence ID" value="MESCA001774-PA"/>
    <property type="gene ID" value="MESCA001774"/>
</dbReference>
<feature type="compositionally biased region" description="Polar residues" evidence="1">
    <location>
        <begin position="354"/>
        <end position="365"/>
    </location>
</feature>
<sequence>MSNDELDNEDDDSTEFLSAYQSSASSNYKQQKHRSLTPDRNDSHSSSSSLRKQRQNSSSRSNTLERKKYDNKSLSASRSSSSSSSYSGVGNNGPEGEFRRSQLISSKSSDDQRIRRSRSLQLNERSPNQVHKQKQSAGPPPLPNRNSSYNSKPPRHPQPPTQSQNRGFRSSEVDKSRSFDLDYGTSGFTTNYNNNTNYTSNRSDLDKSRSFDEDYRDPSGTSSGGSGRYLKANSTEVSKTRKSSPRQQTSPQNYGTRLCDHELTYDMVRRNLDRHGKMRNSETINAGGNSELNFMNSDRIYDHPTTIPLKGDNDSLTPDSSNEYKSITTAPVRQKNPVAGATTTTTSSSSLSSINTGHRGTSTSRGSCIVSCDNKEFDENCKRTPNPNNNNIFVYWKSGISEKELKPREKAI</sequence>
<feature type="compositionally biased region" description="Polar residues" evidence="1">
    <location>
        <begin position="15"/>
        <end position="29"/>
    </location>
</feature>
<evidence type="ECO:0000256" key="1">
    <source>
        <dbReference type="SAM" id="MobiDB-lite"/>
    </source>
</evidence>
<keyword evidence="3" id="KW-1185">Reference proteome</keyword>
<protein>
    <submittedName>
        <fullName evidence="2">Uncharacterized protein</fullName>
    </submittedName>
</protein>
<proteinExistence type="predicted"/>
<feature type="region of interest" description="Disordered" evidence="1">
    <location>
        <begin position="335"/>
        <end position="365"/>
    </location>
</feature>
<feature type="compositionally biased region" description="Basic and acidic residues" evidence="1">
    <location>
        <begin position="169"/>
        <end position="180"/>
    </location>
</feature>
<reference evidence="2" key="2">
    <citation type="submission" date="2015-06" db="UniProtKB">
        <authorList>
            <consortium name="EnsemblMetazoa"/>
        </authorList>
    </citation>
    <scope>IDENTIFICATION</scope>
</reference>
<dbReference type="HOGENOM" id="CLU_667801_0_0_1"/>
<feature type="compositionally biased region" description="Acidic residues" evidence="1">
    <location>
        <begin position="1"/>
        <end position="14"/>
    </location>
</feature>
<reference evidence="3" key="1">
    <citation type="submission" date="2013-02" db="EMBL/GenBank/DDBJ databases">
        <authorList>
            <person name="Hughes D."/>
        </authorList>
    </citation>
    <scope>NUCLEOTIDE SEQUENCE</scope>
    <source>
        <strain>Durham</strain>
        <strain evidence="3">NC isolate 2 -- Noor lab</strain>
    </source>
</reference>
<dbReference type="STRING" id="36166.T1GEK8"/>
<feature type="region of interest" description="Disordered" evidence="1">
    <location>
        <begin position="1"/>
        <end position="255"/>
    </location>
</feature>
<feature type="compositionally biased region" description="Basic and acidic residues" evidence="1">
    <location>
        <begin position="203"/>
        <end position="217"/>
    </location>
</feature>
<dbReference type="Proteomes" id="UP000015102">
    <property type="component" value="Unassembled WGS sequence"/>
</dbReference>
<feature type="compositionally biased region" description="Low complexity" evidence="1">
    <location>
        <begin position="183"/>
        <end position="201"/>
    </location>
</feature>
<accession>T1GEK8</accession>
<feature type="compositionally biased region" description="Low complexity" evidence="1">
    <location>
        <begin position="73"/>
        <end position="87"/>
    </location>
</feature>
<name>T1GEK8_MEGSC</name>
<dbReference type="EMBL" id="CAQQ02393983">
    <property type="status" value="NOT_ANNOTATED_CDS"/>
    <property type="molecule type" value="Genomic_DNA"/>
</dbReference>
<evidence type="ECO:0000313" key="2">
    <source>
        <dbReference type="EnsemblMetazoa" id="MESCA001774-PA"/>
    </source>
</evidence>
<feature type="compositionally biased region" description="Low complexity" evidence="1">
    <location>
        <begin position="342"/>
        <end position="353"/>
    </location>
</feature>